<comment type="caution">
    <text evidence="6">The sequence shown here is derived from an EMBL/GenBank/DDBJ whole genome shotgun (WGS) entry which is preliminary data.</text>
</comment>
<dbReference type="InterPro" id="IPR017793">
    <property type="entry name" value="ABC_transptr_urea-assoc_sub-bd"/>
</dbReference>
<feature type="signal peptide" evidence="4">
    <location>
        <begin position="1"/>
        <end position="24"/>
    </location>
</feature>
<evidence type="ECO:0000256" key="2">
    <source>
        <dbReference type="ARBA" id="ARBA00010742"/>
    </source>
</evidence>
<evidence type="ECO:0000259" key="5">
    <source>
        <dbReference type="Pfam" id="PF09084"/>
    </source>
</evidence>
<name>A0A521G112_9BACT</name>
<gene>
    <name evidence="6" type="ORF">CDV28_11926</name>
</gene>
<evidence type="ECO:0000313" key="7">
    <source>
        <dbReference type="Proteomes" id="UP000316238"/>
    </source>
</evidence>
<dbReference type="Gene3D" id="3.40.190.10">
    <property type="entry name" value="Periplasmic binding protein-like II"/>
    <property type="match status" value="2"/>
</dbReference>
<feature type="chain" id="PRO_5021952523" evidence="4">
    <location>
        <begin position="25"/>
        <end position="353"/>
    </location>
</feature>
<evidence type="ECO:0000256" key="4">
    <source>
        <dbReference type="SAM" id="SignalP"/>
    </source>
</evidence>
<dbReference type="EMBL" id="NQJD01000019">
    <property type="protein sequence ID" value="TAA74713.1"/>
    <property type="molecule type" value="Genomic_DNA"/>
</dbReference>
<dbReference type="InterPro" id="IPR015168">
    <property type="entry name" value="SsuA/THI5"/>
</dbReference>
<proteinExistence type="inferred from homology"/>
<dbReference type="AlphaFoldDB" id="A0A521G112"/>
<comment type="similarity">
    <text evidence="2">Belongs to the bacterial solute-binding protein SsuA/TauA family.</text>
</comment>
<dbReference type="PANTHER" id="PTHR30024:SF47">
    <property type="entry name" value="TAURINE-BINDING PERIPLASMIC PROTEIN"/>
    <property type="match status" value="1"/>
</dbReference>
<evidence type="ECO:0000313" key="6">
    <source>
        <dbReference type="EMBL" id="TAA74713.1"/>
    </source>
</evidence>
<feature type="domain" description="SsuA/THI5-like" evidence="5">
    <location>
        <begin position="58"/>
        <end position="198"/>
    </location>
</feature>
<dbReference type="NCBIfam" id="TIGR03427">
    <property type="entry name" value="ABC_peri_uca"/>
    <property type="match status" value="1"/>
</dbReference>
<dbReference type="SUPFAM" id="SSF53850">
    <property type="entry name" value="Periplasmic binding protein-like II"/>
    <property type="match status" value="1"/>
</dbReference>
<dbReference type="Pfam" id="PF09084">
    <property type="entry name" value="NMT1"/>
    <property type="match status" value="1"/>
</dbReference>
<evidence type="ECO:0000256" key="1">
    <source>
        <dbReference type="ARBA" id="ARBA00004418"/>
    </source>
</evidence>
<protein>
    <submittedName>
        <fullName evidence="6">NitT/TauT family transport system substrate-binding protein</fullName>
    </submittedName>
</protein>
<dbReference type="PANTHER" id="PTHR30024">
    <property type="entry name" value="ALIPHATIC SULFONATES-BINDING PROTEIN-RELATED"/>
    <property type="match status" value="1"/>
</dbReference>
<reference evidence="6" key="1">
    <citation type="submission" date="2017-07" db="EMBL/GenBank/DDBJ databases">
        <title>The cable genome - Insights into the physiology and evolution of filamentous bacteria capable of sulfide oxidation via long distance electron transfer.</title>
        <authorList>
            <person name="Thorup C."/>
            <person name="Bjerg J.T."/>
            <person name="Schreiber L."/>
            <person name="Nielsen L.P."/>
            <person name="Kjeldsen K.U."/>
            <person name="Boesen T."/>
            <person name="Boggild A."/>
            <person name="Meysman F."/>
            <person name="Geelhoed J."/>
            <person name="Schramm A."/>
        </authorList>
    </citation>
    <scope>NUCLEOTIDE SEQUENCE [LARGE SCALE GENOMIC DNA]</scope>
    <source>
        <strain evidence="6">GS</strain>
    </source>
</reference>
<keyword evidence="7" id="KW-1185">Reference proteome</keyword>
<accession>A0A521G112</accession>
<comment type="subcellular location">
    <subcellularLocation>
        <location evidence="1">Periplasm</location>
    </subcellularLocation>
</comment>
<evidence type="ECO:0000256" key="3">
    <source>
        <dbReference type="ARBA" id="ARBA00022729"/>
    </source>
</evidence>
<organism evidence="6 7">
    <name type="scientific">Candidatus Electronema aureum</name>
    <dbReference type="NCBI Taxonomy" id="2005002"/>
    <lineage>
        <taxon>Bacteria</taxon>
        <taxon>Pseudomonadati</taxon>
        <taxon>Thermodesulfobacteriota</taxon>
        <taxon>Desulfobulbia</taxon>
        <taxon>Desulfobulbales</taxon>
        <taxon>Desulfobulbaceae</taxon>
        <taxon>Candidatus Electronema</taxon>
    </lineage>
</organism>
<dbReference type="GO" id="GO:0042597">
    <property type="term" value="C:periplasmic space"/>
    <property type="evidence" value="ECO:0007669"/>
    <property type="project" value="UniProtKB-SubCell"/>
</dbReference>
<sequence>MKKGIRSLIITAAVSVLLASQAIAGSTHRIAWSHYTGWEPWAYIQESGIMDKWAKKYGLDKVEIVLVNDYVESINLYTSGQFDGCVMTNMDALTIPAVGGVDSTALIVGDFSNGNDGVVLMNGSSVKDLAGRKMRIVQLSVSHYLLTRALDMNGMKEKDLTLINTSDADIASIFASEVEKDPKAAVTTWNPLLMQVRNVKGANLVFDSSQIPGEIIDCLVVKSSAPEALKKALTGAWYEAMAKMNSPAGSKEALEVMAKSAGGTLAEFKAQLKTTKMFYAPAEAAAFAAGEQVKKTMDYVRSFSFEHGLYGEGAPSKELVGIAFPDGAVLGDKANVKLRFDKTYMQMAADGKL</sequence>
<dbReference type="Proteomes" id="UP000316238">
    <property type="component" value="Unassembled WGS sequence"/>
</dbReference>
<keyword evidence="3 4" id="KW-0732">Signal</keyword>